<dbReference type="OrthoDB" id="2570975at2759"/>
<protein>
    <submittedName>
        <fullName evidence="1">Uncharacterized protein</fullName>
    </submittedName>
</protein>
<dbReference type="InParanoid" id="S8EFH2"/>
<organism evidence="1 2">
    <name type="scientific">Fomitopsis schrenkii</name>
    <name type="common">Brown rot fungus</name>
    <dbReference type="NCBI Taxonomy" id="2126942"/>
    <lineage>
        <taxon>Eukaryota</taxon>
        <taxon>Fungi</taxon>
        <taxon>Dikarya</taxon>
        <taxon>Basidiomycota</taxon>
        <taxon>Agaricomycotina</taxon>
        <taxon>Agaricomycetes</taxon>
        <taxon>Polyporales</taxon>
        <taxon>Fomitopsis</taxon>
    </lineage>
</organism>
<keyword evidence="2" id="KW-1185">Reference proteome</keyword>
<evidence type="ECO:0000313" key="2">
    <source>
        <dbReference type="Proteomes" id="UP000015241"/>
    </source>
</evidence>
<reference evidence="1 2" key="1">
    <citation type="journal article" date="2012" name="Science">
        <title>The Paleozoic origin of enzymatic lignin decomposition reconstructed from 31 fungal genomes.</title>
        <authorList>
            <person name="Floudas D."/>
            <person name="Binder M."/>
            <person name="Riley R."/>
            <person name="Barry K."/>
            <person name="Blanchette R.A."/>
            <person name="Henrissat B."/>
            <person name="Martinez A.T."/>
            <person name="Otillar R."/>
            <person name="Spatafora J.W."/>
            <person name="Yadav J.S."/>
            <person name="Aerts A."/>
            <person name="Benoit I."/>
            <person name="Boyd A."/>
            <person name="Carlson A."/>
            <person name="Copeland A."/>
            <person name="Coutinho P.M."/>
            <person name="de Vries R.P."/>
            <person name="Ferreira P."/>
            <person name="Findley K."/>
            <person name="Foster B."/>
            <person name="Gaskell J."/>
            <person name="Glotzer D."/>
            <person name="Gorecki P."/>
            <person name="Heitman J."/>
            <person name="Hesse C."/>
            <person name="Hori C."/>
            <person name="Igarashi K."/>
            <person name="Jurgens J.A."/>
            <person name="Kallen N."/>
            <person name="Kersten P."/>
            <person name="Kohler A."/>
            <person name="Kuees U."/>
            <person name="Kumar T.K.A."/>
            <person name="Kuo A."/>
            <person name="LaButti K."/>
            <person name="Larrondo L.F."/>
            <person name="Lindquist E."/>
            <person name="Ling A."/>
            <person name="Lombard V."/>
            <person name="Lucas S."/>
            <person name="Lundell T."/>
            <person name="Martin R."/>
            <person name="McLaughlin D.J."/>
            <person name="Morgenstern I."/>
            <person name="Morin E."/>
            <person name="Murat C."/>
            <person name="Nagy L.G."/>
            <person name="Nolan M."/>
            <person name="Ohm R.A."/>
            <person name="Patyshakuliyeva A."/>
            <person name="Rokas A."/>
            <person name="Ruiz-Duenas F.J."/>
            <person name="Sabat G."/>
            <person name="Salamov A."/>
            <person name="Samejima M."/>
            <person name="Schmutz J."/>
            <person name="Slot J.C."/>
            <person name="St John F."/>
            <person name="Stenlid J."/>
            <person name="Sun H."/>
            <person name="Sun S."/>
            <person name="Syed K."/>
            <person name="Tsang A."/>
            <person name="Wiebenga A."/>
            <person name="Young D."/>
            <person name="Pisabarro A."/>
            <person name="Eastwood D.C."/>
            <person name="Martin F."/>
            <person name="Cullen D."/>
            <person name="Grigoriev I.V."/>
            <person name="Hibbett D.S."/>
        </authorList>
    </citation>
    <scope>NUCLEOTIDE SEQUENCE</scope>
    <source>
        <strain evidence="2">FP-58527</strain>
    </source>
</reference>
<accession>S8EFH2</accession>
<dbReference type="Proteomes" id="UP000015241">
    <property type="component" value="Unassembled WGS sequence"/>
</dbReference>
<sequence length="280" mass="30685">MKDVEQEEKREAKVSITLPARLSRPKFKRVPIEKALFMNEALKDVPIEYIQDELAQKGQKLLSVLEYVSVRPPLPSTIPREVEIEVTDAPADLPTHMLAVYKKNLPAGARNVVTMLAVHQCVWDVNCAHMPSLPLPLTPNTPSSSTAPTRATIPVVPLGLPNPEAFRELLCYIYTKRADELLAELLPAPPPSAVQGQDALDRYARSLAGGIPRGELVRRMARVQGVWRNACALGVFDDGLWSMLDLAWDVYGKAVVANVPGRPAPVWDGSLAGLSASFAR</sequence>
<gene>
    <name evidence="1" type="ORF">FOMPIDRAFT_141772</name>
</gene>
<dbReference type="EMBL" id="KE504138">
    <property type="protein sequence ID" value="EPT01954.1"/>
    <property type="molecule type" value="Genomic_DNA"/>
</dbReference>
<evidence type="ECO:0000313" key="1">
    <source>
        <dbReference type="EMBL" id="EPT01954.1"/>
    </source>
</evidence>
<dbReference type="AlphaFoldDB" id="S8EFH2"/>
<name>S8EFH2_FOMSC</name>
<proteinExistence type="predicted"/>
<dbReference type="HOGENOM" id="CLU_059618_0_0_1"/>
<dbReference type="eggNOG" id="ENOG502SCZS">
    <property type="taxonomic scope" value="Eukaryota"/>
</dbReference>